<accession>A0A815PHB4</accession>
<evidence type="ECO:0000313" key="1">
    <source>
        <dbReference type="EMBL" id="CAF1449198.1"/>
    </source>
</evidence>
<organism evidence="1 2">
    <name type="scientific">Rotaria magnacalcarata</name>
    <dbReference type="NCBI Taxonomy" id="392030"/>
    <lineage>
        <taxon>Eukaryota</taxon>
        <taxon>Metazoa</taxon>
        <taxon>Spiralia</taxon>
        <taxon>Gnathifera</taxon>
        <taxon>Rotifera</taxon>
        <taxon>Eurotatoria</taxon>
        <taxon>Bdelloidea</taxon>
        <taxon>Philodinida</taxon>
        <taxon>Philodinidae</taxon>
        <taxon>Rotaria</taxon>
    </lineage>
</organism>
<feature type="non-terminal residue" evidence="1">
    <location>
        <position position="15"/>
    </location>
</feature>
<dbReference type="Proteomes" id="UP000663834">
    <property type="component" value="Unassembled WGS sequence"/>
</dbReference>
<reference evidence="1" key="1">
    <citation type="submission" date="2021-02" db="EMBL/GenBank/DDBJ databases">
        <authorList>
            <person name="Nowell W R."/>
        </authorList>
    </citation>
    <scope>NUCLEOTIDE SEQUENCE</scope>
</reference>
<name>A0A815PHB4_9BILA</name>
<protein>
    <submittedName>
        <fullName evidence="1">Uncharacterized protein</fullName>
    </submittedName>
</protein>
<dbReference type="EMBL" id="CAJNOW010005411">
    <property type="protein sequence ID" value="CAF1449198.1"/>
    <property type="molecule type" value="Genomic_DNA"/>
</dbReference>
<evidence type="ECO:0000313" key="2">
    <source>
        <dbReference type="Proteomes" id="UP000663834"/>
    </source>
</evidence>
<comment type="caution">
    <text evidence="1">The sequence shown here is derived from an EMBL/GenBank/DDBJ whole genome shotgun (WGS) entry which is preliminary data.</text>
</comment>
<sequence>MPKLDKFKFNIRSTG</sequence>
<proteinExistence type="predicted"/>
<gene>
    <name evidence="1" type="ORF">KQP761_LOCUS11916</name>
</gene>